<dbReference type="InterPro" id="IPR029068">
    <property type="entry name" value="Glyas_Bleomycin-R_OHBP_Dase"/>
</dbReference>
<dbReference type="Gene3D" id="3.10.180.10">
    <property type="entry name" value="2,3-Dihydroxybiphenyl 1,2-Dioxygenase, domain 1"/>
    <property type="match status" value="1"/>
</dbReference>
<dbReference type="SUPFAM" id="SSF54593">
    <property type="entry name" value="Glyoxalase/Bleomycin resistance protein/Dihydroxybiphenyl dioxygenase"/>
    <property type="match status" value="1"/>
</dbReference>
<evidence type="ECO:0000313" key="2">
    <source>
        <dbReference type="EMBL" id="UQZ82395.1"/>
    </source>
</evidence>
<sequence length="151" mass="17139">MDTNLLGTQVIAQIGIVVRDIEKTSQAYADFFGVDNPGWSLTAAADAAQTEYRGQRTEARAKLAFFRLGSLQLELIEPDEHPSTWREYLDEHGEGPHHIAFIIEGMKEKVMTLERSRMPLLQKGEYTGGRYAYIDALKPLKMIIELLENDR</sequence>
<keyword evidence="3" id="KW-1185">Reference proteome</keyword>
<keyword evidence="1" id="KW-0479">Metal-binding</keyword>
<evidence type="ECO:0000256" key="1">
    <source>
        <dbReference type="ARBA" id="ARBA00022723"/>
    </source>
</evidence>
<gene>
    <name evidence="2" type="ORF">SK3146_01552</name>
</gene>
<dbReference type="PANTHER" id="PTHR43048">
    <property type="entry name" value="METHYLMALONYL-COA EPIMERASE"/>
    <property type="match status" value="1"/>
</dbReference>
<dbReference type="EMBL" id="CP027059">
    <property type="protein sequence ID" value="UQZ82395.1"/>
    <property type="molecule type" value="Genomic_DNA"/>
</dbReference>
<name>A0ABY4RJV3_9BACL</name>
<dbReference type="PANTHER" id="PTHR43048:SF3">
    <property type="entry name" value="METHYLMALONYL-COA EPIMERASE, MITOCHONDRIAL"/>
    <property type="match status" value="1"/>
</dbReference>
<dbReference type="InterPro" id="IPR051785">
    <property type="entry name" value="MMCE/EMCE_epimerase"/>
</dbReference>
<proteinExistence type="predicted"/>
<organism evidence="2 3">
    <name type="scientific">Paenibacillus konkukensis</name>
    <dbReference type="NCBI Taxonomy" id="2020716"/>
    <lineage>
        <taxon>Bacteria</taxon>
        <taxon>Bacillati</taxon>
        <taxon>Bacillota</taxon>
        <taxon>Bacilli</taxon>
        <taxon>Bacillales</taxon>
        <taxon>Paenibacillaceae</taxon>
        <taxon>Paenibacillus</taxon>
    </lineage>
</organism>
<evidence type="ECO:0008006" key="4">
    <source>
        <dbReference type="Google" id="ProtNLM"/>
    </source>
</evidence>
<reference evidence="2" key="2">
    <citation type="journal article" date="2021" name="J Anim Sci Technol">
        <title>Complete genome sequence of Paenibacillus konkukensis sp. nov. SK3146 as a potential probiotic strain.</title>
        <authorList>
            <person name="Jung H.I."/>
            <person name="Park S."/>
            <person name="Niu K.M."/>
            <person name="Lee S.W."/>
            <person name="Kothari D."/>
            <person name="Yi K.J."/>
            <person name="Kim S.K."/>
        </authorList>
    </citation>
    <scope>NUCLEOTIDE SEQUENCE</scope>
    <source>
        <strain evidence="2">SK3146</strain>
    </source>
</reference>
<dbReference type="RefSeq" id="WP_249864536.1">
    <property type="nucleotide sequence ID" value="NZ_CP027059.1"/>
</dbReference>
<dbReference type="Proteomes" id="UP001057134">
    <property type="component" value="Chromosome"/>
</dbReference>
<reference evidence="2" key="1">
    <citation type="submission" date="2018-02" db="EMBL/GenBank/DDBJ databases">
        <authorList>
            <person name="Kim S.-K."/>
            <person name="Jung H.-I."/>
            <person name="Lee S.-W."/>
        </authorList>
    </citation>
    <scope>NUCLEOTIDE SEQUENCE</scope>
    <source>
        <strain evidence="2">SK3146</strain>
    </source>
</reference>
<protein>
    <recommendedName>
        <fullName evidence="4">Lactoylglutathione lyase</fullName>
    </recommendedName>
</protein>
<dbReference type="Pfam" id="PF13669">
    <property type="entry name" value="Glyoxalase_4"/>
    <property type="match status" value="1"/>
</dbReference>
<accession>A0ABY4RJV3</accession>
<evidence type="ECO:0000313" key="3">
    <source>
        <dbReference type="Proteomes" id="UP001057134"/>
    </source>
</evidence>